<reference evidence="2 3" key="1">
    <citation type="submission" date="2019-11" db="EMBL/GenBank/DDBJ databases">
        <title>Whole genome sequence of Oryza granulata.</title>
        <authorList>
            <person name="Li W."/>
        </authorList>
    </citation>
    <scope>NUCLEOTIDE SEQUENCE [LARGE SCALE GENOMIC DNA]</scope>
    <source>
        <strain evidence="3">cv. Menghai</strain>
        <tissue evidence="2">Leaf</tissue>
    </source>
</reference>
<evidence type="ECO:0000313" key="3">
    <source>
        <dbReference type="Proteomes" id="UP000479710"/>
    </source>
</evidence>
<dbReference type="EMBL" id="SPHZ02000002">
    <property type="protein sequence ID" value="KAF0930419.1"/>
    <property type="molecule type" value="Genomic_DNA"/>
</dbReference>
<protein>
    <recommendedName>
        <fullName evidence="1">Retrotransposon gag domain-containing protein</fullName>
    </recommendedName>
</protein>
<evidence type="ECO:0000313" key="2">
    <source>
        <dbReference type="EMBL" id="KAF0930419.1"/>
    </source>
</evidence>
<comment type="caution">
    <text evidence="2">The sequence shown here is derived from an EMBL/GenBank/DDBJ whole genome shotgun (WGS) entry which is preliminary data.</text>
</comment>
<evidence type="ECO:0000259" key="1">
    <source>
        <dbReference type="Pfam" id="PF03732"/>
    </source>
</evidence>
<dbReference type="OrthoDB" id="786614at2759"/>
<name>A0A6G1F0Q2_9ORYZ</name>
<dbReference type="InterPro" id="IPR005162">
    <property type="entry name" value="Retrotrans_gag_dom"/>
</dbReference>
<feature type="domain" description="Retrotransposon gag" evidence="1">
    <location>
        <begin position="3"/>
        <end position="51"/>
    </location>
</feature>
<proteinExistence type="predicted"/>
<dbReference type="Pfam" id="PF03732">
    <property type="entry name" value="Retrotrans_gag"/>
    <property type="match status" value="1"/>
</dbReference>
<sequence length="74" mass="8812">MEIKRREFLALKQGNQTFLEFLNQFNYLSQYATEEMLTEDRKVKLCCERLNPELKHALSAHEIHNMKTLVDKAL</sequence>
<dbReference type="Proteomes" id="UP000479710">
    <property type="component" value="Unassembled WGS sequence"/>
</dbReference>
<keyword evidence="3" id="KW-1185">Reference proteome</keyword>
<dbReference type="AlphaFoldDB" id="A0A6G1F0Q2"/>
<accession>A0A6G1F0Q2</accession>
<gene>
    <name evidence="2" type="ORF">E2562_032711</name>
</gene>
<organism evidence="2 3">
    <name type="scientific">Oryza meyeriana var. granulata</name>
    <dbReference type="NCBI Taxonomy" id="110450"/>
    <lineage>
        <taxon>Eukaryota</taxon>
        <taxon>Viridiplantae</taxon>
        <taxon>Streptophyta</taxon>
        <taxon>Embryophyta</taxon>
        <taxon>Tracheophyta</taxon>
        <taxon>Spermatophyta</taxon>
        <taxon>Magnoliopsida</taxon>
        <taxon>Liliopsida</taxon>
        <taxon>Poales</taxon>
        <taxon>Poaceae</taxon>
        <taxon>BOP clade</taxon>
        <taxon>Oryzoideae</taxon>
        <taxon>Oryzeae</taxon>
        <taxon>Oryzinae</taxon>
        <taxon>Oryza</taxon>
        <taxon>Oryza meyeriana</taxon>
    </lineage>
</organism>